<dbReference type="PANTHER" id="PTHR19871">
    <property type="entry name" value="BETA TRANSDUCIN-RELATED PROTEIN"/>
    <property type="match status" value="1"/>
</dbReference>
<evidence type="ECO:0000256" key="1">
    <source>
        <dbReference type="ARBA" id="ARBA00022574"/>
    </source>
</evidence>
<gene>
    <name evidence="4" type="ORF">TDIB3V08_LOCUS10510</name>
</gene>
<dbReference type="InterPro" id="IPR003593">
    <property type="entry name" value="AAA+_ATPase"/>
</dbReference>
<keyword evidence="1" id="KW-0853">WD repeat</keyword>
<sequence>MEQEHLSQHKNNIIDWSSSPILERICNSMLNSYETETGNRHGPLIMHGAHGSGKTSLLSDIFNKCDKWFNSTVFRVIRFSGTTPRSSYNLELLRLICEQICMLFRPSEGYLPKDASFDPLYVNNWFQTLIRRFEDSLNNEMLVIFVDDIHRLNPLDSDIVAALSWLPISLPRNVHVLVTTSLPLESLKLTPVQRERFKNADCYIELPSPTEVSLEARVEDQLQGLENEFGFLAISKLAGFLTCTEFGLSETELLELLMPTSNSAATLSLQAGHFNFSTLCAAKRRMSCPSGGSDSFVWLRGTSIISGQPRIESRADNRLKAPLSQLCQLESGADIGQQSRFNTTDIRSLDDYFPADRKI</sequence>
<dbReference type="EMBL" id="OA572145">
    <property type="protein sequence ID" value="CAD7204351.1"/>
    <property type="molecule type" value="Genomic_DNA"/>
</dbReference>
<dbReference type="PANTHER" id="PTHR19871:SF28">
    <property type="entry name" value="AAA+ ATPASE DOMAIN-CONTAINING PROTEIN"/>
    <property type="match status" value="1"/>
</dbReference>
<name>A0A7R8VT36_TIMDO</name>
<accession>A0A7R8VT36</accession>
<evidence type="ECO:0000313" key="4">
    <source>
        <dbReference type="EMBL" id="CAD7204351.1"/>
    </source>
</evidence>
<dbReference type="InterPro" id="IPR027417">
    <property type="entry name" value="P-loop_NTPase"/>
</dbReference>
<dbReference type="InterPro" id="IPR041664">
    <property type="entry name" value="AAA_16"/>
</dbReference>
<dbReference type="SUPFAM" id="SSF52540">
    <property type="entry name" value="P-loop containing nucleoside triphosphate hydrolases"/>
    <property type="match status" value="1"/>
</dbReference>
<dbReference type="Pfam" id="PF25469">
    <property type="entry name" value="WHD_NWD1"/>
    <property type="match status" value="1"/>
</dbReference>
<keyword evidence="2" id="KW-0677">Repeat</keyword>
<dbReference type="InterPro" id="IPR057588">
    <property type="entry name" value="NWD1/2-like_WH"/>
</dbReference>
<evidence type="ECO:0000259" key="3">
    <source>
        <dbReference type="SMART" id="SM00382"/>
    </source>
</evidence>
<dbReference type="InterPro" id="IPR052752">
    <property type="entry name" value="NACHT-WD_repeat"/>
</dbReference>
<dbReference type="Pfam" id="PF13191">
    <property type="entry name" value="AAA_16"/>
    <property type="match status" value="1"/>
</dbReference>
<dbReference type="AlphaFoldDB" id="A0A7R8VT36"/>
<dbReference type="SMART" id="SM00382">
    <property type="entry name" value="AAA"/>
    <property type="match status" value="1"/>
</dbReference>
<reference evidence="4" key="1">
    <citation type="submission" date="2020-11" db="EMBL/GenBank/DDBJ databases">
        <authorList>
            <person name="Tran Van P."/>
        </authorList>
    </citation>
    <scope>NUCLEOTIDE SEQUENCE</scope>
</reference>
<protein>
    <recommendedName>
        <fullName evidence="3">AAA+ ATPase domain-containing protein</fullName>
    </recommendedName>
</protein>
<feature type="domain" description="AAA+ ATPase" evidence="3">
    <location>
        <begin position="40"/>
        <end position="210"/>
    </location>
</feature>
<evidence type="ECO:0000256" key="2">
    <source>
        <dbReference type="ARBA" id="ARBA00022737"/>
    </source>
</evidence>
<organism evidence="4">
    <name type="scientific">Timema douglasi</name>
    <name type="common">Walking stick</name>
    <dbReference type="NCBI Taxonomy" id="61478"/>
    <lineage>
        <taxon>Eukaryota</taxon>
        <taxon>Metazoa</taxon>
        <taxon>Ecdysozoa</taxon>
        <taxon>Arthropoda</taxon>
        <taxon>Hexapoda</taxon>
        <taxon>Insecta</taxon>
        <taxon>Pterygota</taxon>
        <taxon>Neoptera</taxon>
        <taxon>Polyneoptera</taxon>
        <taxon>Phasmatodea</taxon>
        <taxon>Timematodea</taxon>
        <taxon>Timematoidea</taxon>
        <taxon>Timematidae</taxon>
        <taxon>Timema</taxon>
    </lineage>
</organism>
<proteinExistence type="predicted"/>
<dbReference type="Gene3D" id="3.40.50.300">
    <property type="entry name" value="P-loop containing nucleotide triphosphate hydrolases"/>
    <property type="match status" value="1"/>
</dbReference>